<dbReference type="KEGG" id="grc:GI584_02335"/>
<organism evidence="2 3">
    <name type="scientific">Gracilibacillus salitolerans</name>
    <dbReference type="NCBI Taxonomy" id="2663022"/>
    <lineage>
        <taxon>Bacteria</taxon>
        <taxon>Bacillati</taxon>
        <taxon>Bacillota</taxon>
        <taxon>Bacilli</taxon>
        <taxon>Bacillales</taxon>
        <taxon>Bacillaceae</taxon>
        <taxon>Gracilibacillus</taxon>
    </lineage>
</organism>
<keyword evidence="3" id="KW-1185">Reference proteome</keyword>
<feature type="transmembrane region" description="Helical" evidence="1">
    <location>
        <begin position="90"/>
        <end position="114"/>
    </location>
</feature>
<dbReference type="InterPro" id="IPR009577">
    <property type="entry name" value="Sm_multidrug_ex"/>
</dbReference>
<dbReference type="Proteomes" id="UP000339690">
    <property type="component" value="Chromosome"/>
</dbReference>
<protein>
    <submittedName>
        <fullName evidence="2">DNA-binding protein</fullName>
    </submittedName>
</protein>
<dbReference type="GO" id="GO:0003677">
    <property type="term" value="F:DNA binding"/>
    <property type="evidence" value="ECO:0007669"/>
    <property type="project" value="UniProtKB-KW"/>
</dbReference>
<dbReference type="Pfam" id="PF06695">
    <property type="entry name" value="Sm_multidrug_ex"/>
    <property type="match status" value="1"/>
</dbReference>
<dbReference type="AlphaFoldDB" id="A0A5Q2TFG9"/>
<feature type="transmembrane region" description="Helical" evidence="1">
    <location>
        <begin position="7"/>
        <end position="27"/>
    </location>
</feature>
<evidence type="ECO:0000256" key="1">
    <source>
        <dbReference type="SAM" id="Phobius"/>
    </source>
</evidence>
<name>A0A5Q2TFG9_9BACI</name>
<keyword evidence="2" id="KW-0238">DNA-binding</keyword>
<reference evidence="2 3" key="1">
    <citation type="submission" date="2019-11" db="EMBL/GenBank/DDBJ databases">
        <title>Gracilibacillus salitolerans sp. nov., a moderate halophile isolated from a saline soil in northwest China.</title>
        <authorList>
            <person name="Gan L."/>
        </authorList>
    </citation>
    <scope>NUCLEOTIDE SEQUENCE [LARGE SCALE GENOMIC DNA]</scope>
    <source>
        <strain evidence="2 3">SCU50</strain>
    </source>
</reference>
<keyword evidence="1" id="KW-1133">Transmembrane helix</keyword>
<keyword evidence="1" id="KW-0812">Transmembrane</keyword>
<proteinExistence type="predicted"/>
<feature type="transmembrane region" description="Helical" evidence="1">
    <location>
        <begin position="120"/>
        <end position="143"/>
    </location>
</feature>
<dbReference type="EMBL" id="CP045915">
    <property type="protein sequence ID" value="QGH32957.1"/>
    <property type="molecule type" value="Genomic_DNA"/>
</dbReference>
<feature type="transmembrane region" description="Helical" evidence="1">
    <location>
        <begin position="39"/>
        <end position="60"/>
    </location>
</feature>
<evidence type="ECO:0000313" key="3">
    <source>
        <dbReference type="Proteomes" id="UP000339690"/>
    </source>
</evidence>
<sequence>MEFMELIWAYMLVFLLAAVPFVEAIYLTPIAVVAGLSPVPTFILAVLGNLLTVYFVILFINKIKQWRKKKNQPSNKKATRAENIWKKYGLPGLTLIGPFLIGSHLSAFLSLVFGGTKRQVTVWMTISIVGWSLLLGILAALGFEFMDVENPFIEQFFTKQ</sequence>
<accession>A0A5Q2TFG9</accession>
<dbReference type="RefSeq" id="WP_153790117.1">
    <property type="nucleotide sequence ID" value="NZ_CP045915.1"/>
</dbReference>
<evidence type="ECO:0000313" key="2">
    <source>
        <dbReference type="EMBL" id="QGH32957.1"/>
    </source>
</evidence>
<gene>
    <name evidence="2" type="ORF">GI584_02335</name>
</gene>
<keyword evidence="1" id="KW-0472">Membrane</keyword>